<reference evidence="1 2" key="1">
    <citation type="submission" date="2024-05" db="EMBL/GenBank/DDBJ databases">
        <title>Halomonas sp. CS7 16S ribosomal RNA gene Genome sequencing and assembly.</title>
        <authorList>
            <person name="Yook S."/>
        </authorList>
    </citation>
    <scope>NUCLEOTIDE SEQUENCE [LARGE SCALE GENOMIC DNA]</scope>
    <source>
        <strain evidence="1 2">CS7</strain>
    </source>
</reference>
<sequence>MIIAQSCGYLCPRQSFDGQVHSVFQRSVNIVTGLRATPWVSILDTSLSATPTAFQCALATLGNLATALRTGDGAFMRGGVIRFKPSRGLQVNTATAQPWQRAPLIAALDDSRLQHNLAALEPALLGHVSSVSGRPVASLDDYLNAAGLSVPAQLGARPEALFGNLGKGQGLTPAGDDFLLGVLAAAHGLRPLWPQADQVFQRLATPGLLNTCRTTDVSAHYLQLALAGHFSQPVQWLVYHLLHGTDDLTLQHSLHATLAIGASSGADTCAGIIYAIHQLSAL</sequence>
<protein>
    <submittedName>
        <fullName evidence="1">DUF2877 domain-containing protein</fullName>
    </submittedName>
</protein>
<accession>A0ABV1N9M6</accession>
<dbReference type="EMBL" id="JBEGCI010000021">
    <property type="protein sequence ID" value="MEQ6890435.1"/>
    <property type="molecule type" value="Genomic_DNA"/>
</dbReference>
<gene>
    <name evidence="1" type="ORF">ABE957_17305</name>
</gene>
<keyword evidence="2" id="KW-1185">Reference proteome</keyword>
<dbReference type="RefSeq" id="WP_349759916.1">
    <property type="nucleotide sequence ID" value="NZ_JBEGCI010000021.1"/>
</dbReference>
<dbReference type="Proteomes" id="UP001472978">
    <property type="component" value="Unassembled WGS sequence"/>
</dbReference>
<evidence type="ECO:0000313" key="1">
    <source>
        <dbReference type="EMBL" id="MEQ6890435.1"/>
    </source>
</evidence>
<evidence type="ECO:0000313" key="2">
    <source>
        <dbReference type="Proteomes" id="UP001472978"/>
    </source>
</evidence>
<name>A0ABV1N9M6_9GAMM</name>
<dbReference type="Pfam" id="PF11392">
    <property type="entry name" value="AllH"/>
    <property type="match status" value="1"/>
</dbReference>
<organism evidence="1 2">
    <name type="scientific">Halomonas pelophila</name>
    <dbReference type="NCBI Taxonomy" id="3151122"/>
    <lineage>
        <taxon>Bacteria</taxon>
        <taxon>Pseudomonadati</taxon>
        <taxon>Pseudomonadota</taxon>
        <taxon>Gammaproteobacteria</taxon>
        <taxon>Oceanospirillales</taxon>
        <taxon>Halomonadaceae</taxon>
        <taxon>Halomonas</taxon>
    </lineage>
</organism>
<comment type="caution">
    <text evidence="1">The sequence shown here is derived from an EMBL/GenBank/DDBJ whole genome shotgun (WGS) entry which is preliminary data.</text>
</comment>
<proteinExistence type="predicted"/>
<dbReference type="InterPro" id="IPR021530">
    <property type="entry name" value="AllH-like"/>
</dbReference>